<feature type="binding site" evidence="6">
    <location>
        <position position="40"/>
    </location>
    <ligand>
        <name>Fe cation</name>
        <dbReference type="ChEBI" id="CHEBI:24875"/>
        <label>1</label>
    </ligand>
</feature>
<reference evidence="7 8" key="1">
    <citation type="submission" date="2018-08" db="EMBL/GenBank/DDBJ databases">
        <title>Genomic Encyclopedia of Archaeal and Bacterial Type Strains, Phase II (KMG-II): from individual species to whole genera.</title>
        <authorList>
            <person name="Goeker M."/>
        </authorList>
    </citation>
    <scope>NUCLEOTIDE SEQUENCE [LARGE SCALE GENOMIC DNA]</scope>
    <source>
        <strain evidence="7 8">DSM 5002</strain>
    </source>
</reference>
<dbReference type="EMBL" id="QXDF01000001">
    <property type="protein sequence ID" value="RIA55453.1"/>
    <property type="molecule type" value="Genomic_DNA"/>
</dbReference>
<keyword evidence="1 6" id="KW-0479">Metal-binding</keyword>
<evidence type="ECO:0008006" key="9">
    <source>
        <dbReference type="Google" id="ProtNLM"/>
    </source>
</evidence>
<evidence type="ECO:0000256" key="2">
    <source>
        <dbReference type="ARBA" id="ARBA00022801"/>
    </source>
</evidence>
<evidence type="ECO:0000256" key="6">
    <source>
        <dbReference type="PIRSR" id="PIRSR004789-51"/>
    </source>
</evidence>
<dbReference type="PANTHER" id="PTHR36303:SF1">
    <property type="entry name" value="2',3'-CYCLIC-NUCLEOTIDE 2'-PHOSPHODIESTERASE"/>
    <property type="match status" value="1"/>
</dbReference>
<dbReference type="RefSeq" id="WP_119060357.1">
    <property type="nucleotide sequence ID" value="NZ_QXDF01000001.1"/>
</dbReference>
<name>A0A397Q3F4_9HYPH</name>
<evidence type="ECO:0000256" key="5">
    <source>
        <dbReference type="PIRSR" id="PIRSR004789-50"/>
    </source>
</evidence>
<sequence length="284" mass="30456">MRFLFIGDIVGRSGRRAVLETLPDLRARYDIDFAVINGENAAGGFGITEQIFNDLRDAGADVVTTGNHVWDQRETLVYIERQERLLRPLNFPPGTPGRGAGLFPAKNGAQVLVLNVMGRLFMADLDCPFQALDRELSACPLKSAADAIFVDFHAEATSEKQAAGHYIDGRASALVGTHTHVPTADDQVLPGGTAYLSDAGMSGDYNSVIGMEREEPVNRFVSQIGSGRFQPALGAATVCGVAIDIDDATGLARHIAPVRTGGRLRPCEPDFWRPPPNTGNAPGE</sequence>
<feature type="binding site" evidence="6">
    <location>
        <position position="39"/>
    </location>
    <ligand>
        <name>Fe cation</name>
        <dbReference type="ChEBI" id="CHEBI:24875"/>
        <label>2</label>
    </ligand>
</feature>
<gene>
    <name evidence="7" type="ORF">BXY53_0519</name>
</gene>
<proteinExistence type="inferred from homology"/>
<feature type="binding site" evidence="6">
    <location>
        <position position="153"/>
    </location>
    <ligand>
        <name>Fe cation</name>
        <dbReference type="ChEBI" id="CHEBI:24875"/>
        <label>2</label>
    </ligand>
</feature>
<accession>A0A397Q3F4</accession>
<keyword evidence="8" id="KW-1185">Reference proteome</keyword>
<dbReference type="PIRSF" id="PIRSF004789">
    <property type="entry name" value="DR1281"/>
    <property type="match status" value="1"/>
</dbReference>
<dbReference type="Gene3D" id="3.60.21.10">
    <property type="match status" value="1"/>
</dbReference>
<feature type="active site" description="Proton donor" evidence="5">
    <location>
        <position position="68"/>
    </location>
</feature>
<dbReference type="GO" id="GO:0004113">
    <property type="term" value="F:2',3'-cyclic-nucleotide 3'-phosphodiesterase activity"/>
    <property type="evidence" value="ECO:0007669"/>
    <property type="project" value="TreeGrafter"/>
</dbReference>
<keyword evidence="2" id="KW-0378">Hydrolase</keyword>
<dbReference type="AlphaFoldDB" id="A0A397Q3F4"/>
<feature type="binding site" evidence="6">
    <location>
        <position position="67"/>
    </location>
    <ligand>
        <name>Fe cation</name>
        <dbReference type="ChEBI" id="CHEBI:24875"/>
        <label>2</label>
    </ligand>
</feature>
<feature type="binding site" evidence="6">
    <location>
        <position position="39"/>
    </location>
    <ligand>
        <name>Fe cation</name>
        <dbReference type="ChEBI" id="CHEBI:24875"/>
        <label>1</label>
    </ligand>
</feature>
<feature type="binding site" evidence="6">
    <location>
        <position position="180"/>
    </location>
    <ligand>
        <name>Fe cation</name>
        <dbReference type="ChEBI" id="CHEBI:24875"/>
        <label>1</label>
    </ligand>
</feature>
<dbReference type="GO" id="GO:0046872">
    <property type="term" value="F:metal ion binding"/>
    <property type="evidence" value="ECO:0007669"/>
    <property type="project" value="UniProtKB-KW"/>
</dbReference>
<dbReference type="SUPFAM" id="SSF56300">
    <property type="entry name" value="Metallo-dependent phosphatases"/>
    <property type="match status" value="1"/>
</dbReference>
<dbReference type="InterPro" id="IPR029052">
    <property type="entry name" value="Metallo-depent_PP-like"/>
</dbReference>
<evidence type="ECO:0000256" key="4">
    <source>
        <dbReference type="ARBA" id="ARBA00061401"/>
    </source>
</evidence>
<dbReference type="FunFam" id="3.60.21.10:FF:000016">
    <property type="entry name" value="Putative metallophosphoesterase"/>
    <property type="match status" value="1"/>
</dbReference>
<feature type="binding site" evidence="6">
    <location>
        <position position="8"/>
    </location>
    <ligand>
        <name>Fe cation</name>
        <dbReference type="ChEBI" id="CHEBI:24875"/>
        <label>1</label>
    </ligand>
</feature>
<evidence type="ECO:0000313" key="7">
    <source>
        <dbReference type="EMBL" id="RIA55453.1"/>
    </source>
</evidence>
<evidence type="ECO:0000256" key="1">
    <source>
        <dbReference type="ARBA" id="ARBA00022723"/>
    </source>
</evidence>
<dbReference type="CDD" id="cd07382">
    <property type="entry name" value="MPP_DR1281"/>
    <property type="match status" value="1"/>
</dbReference>
<dbReference type="Proteomes" id="UP000266273">
    <property type="component" value="Unassembled WGS sequence"/>
</dbReference>
<dbReference type="InterPro" id="IPR005235">
    <property type="entry name" value="YmdB-like"/>
</dbReference>
<organism evidence="7 8">
    <name type="scientific">Dichotomicrobium thermohalophilum</name>
    <dbReference type="NCBI Taxonomy" id="933063"/>
    <lineage>
        <taxon>Bacteria</taxon>
        <taxon>Pseudomonadati</taxon>
        <taxon>Pseudomonadota</taxon>
        <taxon>Alphaproteobacteria</taxon>
        <taxon>Hyphomicrobiales</taxon>
        <taxon>Hyphomicrobiaceae</taxon>
        <taxon>Dichotomicrobium</taxon>
    </lineage>
</organism>
<feature type="binding site" evidence="6">
    <location>
        <position position="178"/>
    </location>
    <ligand>
        <name>Fe cation</name>
        <dbReference type="ChEBI" id="CHEBI:24875"/>
        <label>2</label>
    </ligand>
</feature>
<keyword evidence="3" id="KW-0408">Iron</keyword>
<dbReference type="OrthoDB" id="9801109at2"/>
<comment type="similarity">
    <text evidence="4">Belongs to the YmdB-like family.</text>
</comment>
<protein>
    <recommendedName>
        <fullName evidence="9">TIGR00282 family metallophosphoesterase</fullName>
    </recommendedName>
</protein>
<comment type="caution">
    <text evidence="7">The sequence shown here is derived from an EMBL/GenBank/DDBJ whole genome shotgun (WGS) entry which is preliminary data.</text>
</comment>
<dbReference type="NCBIfam" id="TIGR00282">
    <property type="entry name" value="TIGR00282 family metallophosphoesterase"/>
    <property type="match status" value="1"/>
</dbReference>
<evidence type="ECO:0000313" key="8">
    <source>
        <dbReference type="Proteomes" id="UP000266273"/>
    </source>
</evidence>
<evidence type="ECO:0000256" key="3">
    <source>
        <dbReference type="ARBA" id="ARBA00023004"/>
    </source>
</evidence>
<dbReference type="Pfam" id="PF13277">
    <property type="entry name" value="YmdB"/>
    <property type="match status" value="1"/>
</dbReference>
<dbReference type="PANTHER" id="PTHR36303">
    <property type="entry name" value="2',3'-CYCLIC-NUCLEOTIDE 2'-PHOSPHODIESTERASE"/>
    <property type="match status" value="1"/>
</dbReference>